<protein>
    <recommendedName>
        <fullName evidence="4">Leucine-rich repeat protein</fullName>
    </recommendedName>
</protein>
<proteinExistence type="predicted"/>
<evidence type="ECO:0008006" key="4">
    <source>
        <dbReference type="Google" id="ProtNLM"/>
    </source>
</evidence>
<evidence type="ECO:0000256" key="1">
    <source>
        <dbReference type="SAM" id="MobiDB-lite"/>
    </source>
</evidence>
<dbReference type="InterPro" id="IPR032675">
    <property type="entry name" value="LRR_dom_sf"/>
</dbReference>
<sequence length="277" mass="30509">MTGKLPALTRLSIDGMQQCGLSLHTLACARHLESLSFVGAQVEQLTCFALCQALVDASFVHCRDLRSLAPLAGAAPLRFISVVSSDVESLDGLADCPNLEEVRFTECERLTSLAPLAGAPRLQTLSATQCAVRNIDGLCTYSHLESVDFSWCAQLLSPCIAVRVTMPAEHQRSVERRSVDSRTELVRAPREGQLHGAEATTEPHAIGRSTTVESDQCYADRHGNPRWTQEMPAPRERQLDRFAQTDGSRTASWCSTIADSQRSRVPSELHRWAWHLS</sequence>
<dbReference type="Proteomes" id="UP001482455">
    <property type="component" value="Unassembled WGS sequence"/>
</dbReference>
<keyword evidence="3" id="KW-1185">Reference proteome</keyword>
<dbReference type="AlphaFoldDB" id="A0AAW3B3F0"/>
<dbReference type="SUPFAM" id="SSF52058">
    <property type="entry name" value="L domain-like"/>
    <property type="match status" value="1"/>
</dbReference>
<comment type="caution">
    <text evidence="2">The sequence shown here is derived from an EMBL/GenBank/DDBJ whole genome shotgun (WGS) entry which is preliminary data.</text>
</comment>
<dbReference type="Gene3D" id="3.80.10.10">
    <property type="entry name" value="Ribonuclease Inhibitor"/>
    <property type="match status" value="1"/>
</dbReference>
<dbReference type="EMBL" id="JBAMZL010000001">
    <property type="protein sequence ID" value="KAL0515998.1"/>
    <property type="molecule type" value="Genomic_DNA"/>
</dbReference>
<reference evidence="2 3" key="1">
    <citation type="submission" date="2024-02" db="EMBL/GenBank/DDBJ databases">
        <title>FIRST GENOME SEQUENCES OF Leishmania (Viannia) shawi, Leishmania (Viannia) lindenbergi AND Leishmania (Viannia) utingensis.</title>
        <authorList>
            <person name="Resadore F."/>
            <person name="Custodio M.G.F."/>
            <person name="Boite M.C."/>
            <person name="Cupolillo E."/>
            <person name="Ferreira G.E.M."/>
        </authorList>
    </citation>
    <scope>NUCLEOTIDE SEQUENCE [LARGE SCALE GENOMIC DNA]</scope>
    <source>
        <strain evidence="2 3">ITUB/BR/1977/M4964</strain>
    </source>
</reference>
<organism evidence="2 3">
    <name type="scientific">Leishmania utingensis</name>
    <dbReference type="NCBI Taxonomy" id="653362"/>
    <lineage>
        <taxon>Eukaryota</taxon>
        <taxon>Discoba</taxon>
        <taxon>Euglenozoa</taxon>
        <taxon>Kinetoplastea</taxon>
        <taxon>Metakinetoplastina</taxon>
        <taxon>Trypanosomatida</taxon>
        <taxon>Trypanosomatidae</taxon>
        <taxon>Leishmaniinae</taxon>
        <taxon>Leishmania</taxon>
    </lineage>
</organism>
<evidence type="ECO:0000313" key="2">
    <source>
        <dbReference type="EMBL" id="KAL0515998.1"/>
    </source>
</evidence>
<gene>
    <name evidence="2" type="ORF">Q4I30_000480</name>
</gene>
<feature type="region of interest" description="Disordered" evidence="1">
    <location>
        <begin position="187"/>
        <end position="213"/>
    </location>
</feature>
<accession>A0AAW3B3F0</accession>
<evidence type="ECO:0000313" key="3">
    <source>
        <dbReference type="Proteomes" id="UP001482455"/>
    </source>
</evidence>
<name>A0AAW3B3F0_9TRYP</name>